<name>A0A1H1CN00_9PSED</name>
<dbReference type="InterPro" id="IPR018030">
    <property type="entry name" value="Fimbrial_membr_usher_CS"/>
</dbReference>
<evidence type="ECO:0000256" key="2">
    <source>
        <dbReference type="ARBA" id="ARBA00008064"/>
    </source>
</evidence>
<dbReference type="Pfam" id="PF13954">
    <property type="entry name" value="PapC_N"/>
    <property type="match status" value="1"/>
</dbReference>
<comment type="caution">
    <text evidence="14">The sequence shown here is derived from an EMBL/GenBank/DDBJ whole genome shotgun (WGS) entry which is preliminary data.</text>
</comment>
<keyword evidence="6" id="KW-0732">Signal</keyword>
<dbReference type="Proteomes" id="UP000198740">
    <property type="component" value="Unassembled WGS sequence"/>
</dbReference>
<dbReference type="AlphaFoldDB" id="A0A1H1CN00"/>
<dbReference type="GO" id="GO:0009279">
    <property type="term" value="C:cell outer membrane"/>
    <property type="evidence" value="ECO:0007669"/>
    <property type="project" value="UniProtKB-SubCell"/>
</dbReference>
<evidence type="ECO:0000256" key="5">
    <source>
        <dbReference type="ARBA" id="ARBA00022692"/>
    </source>
</evidence>
<evidence type="ECO:0000313" key="16">
    <source>
        <dbReference type="Proteomes" id="UP000317267"/>
    </source>
</evidence>
<keyword evidence="8 9" id="KW-0998">Cell outer membrane</keyword>
<dbReference type="GO" id="GO:0009297">
    <property type="term" value="P:pilus assembly"/>
    <property type="evidence" value="ECO:0007669"/>
    <property type="project" value="InterPro"/>
</dbReference>
<keyword evidence="5 9" id="KW-0812">Transmembrane</keyword>
<dbReference type="Pfam" id="PF13953">
    <property type="entry name" value="PapC_C"/>
    <property type="match status" value="1"/>
</dbReference>
<dbReference type="GO" id="GO:0015473">
    <property type="term" value="F:fimbrial usher porin activity"/>
    <property type="evidence" value="ECO:0007669"/>
    <property type="project" value="InterPro"/>
</dbReference>
<dbReference type="Gene3D" id="2.60.40.2610">
    <property type="entry name" value="Outer membrane usher protein FimD, plug domain"/>
    <property type="match status" value="1"/>
</dbReference>
<evidence type="ECO:0000313" key="14">
    <source>
        <dbReference type="EMBL" id="TWR69066.1"/>
    </source>
</evidence>
<keyword evidence="7 9" id="KW-0472">Membrane</keyword>
<comment type="subcellular location">
    <subcellularLocation>
        <location evidence="1 9">Cell outer membrane</location>
        <topology evidence="1 9">Multi-pass membrane protein</topology>
    </subcellularLocation>
</comment>
<dbReference type="InterPro" id="IPR037224">
    <property type="entry name" value="PapC_N_sf"/>
</dbReference>
<evidence type="ECO:0000256" key="3">
    <source>
        <dbReference type="ARBA" id="ARBA00022448"/>
    </source>
</evidence>
<dbReference type="Proteomes" id="UP000317267">
    <property type="component" value="Unassembled WGS sequence"/>
</dbReference>
<dbReference type="InterPro" id="IPR042186">
    <property type="entry name" value="FimD_plug_dom"/>
</dbReference>
<gene>
    <name evidence="14" type="ORF">FIV39_05200</name>
    <name evidence="13" type="ORF">SAMN04490186_1362</name>
</gene>
<dbReference type="PANTHER" id="PTHR30451:SF20">
    <property type="entry name" value="FIMBRIAE USHER"/>
    <property type="match status" value="1"/>
</dbReference>
<evidence type="ECO:0000313" key="15">
    <source>
        <dbReference type="Proteomes" id="UP000198740"/>
    </source>
</evidence>
<feature type="region of interest" description="Disordered" evidence="10">
    <location>
        <begin position="1"/>
        <end position="20"/>
    </location>
</feature>
<dbReference type="Gene3D" id="3.10.20.410">
    <property type="match status" value="1"/>
</dbReference>
<protein>
    <submittedName>
        <fullName evidence="13 14">Outer membrane usher protein</fullName>
    </submittedName>
</protein>
<sequence length="874" mass="93237">MPKFGQQLPPGTVNISLSTPRGVSSSSLERHRSALAIHSVLAVCGVYAATAQSAERVEFNPAFFPDGAAGLQVDISKFSQGNVVLPGNYRSDIHLNGQWIGRETLAFTAVAGQSSAQLCLEREALLRFGINVDAEPTQPTDSSTPPASAFSSCADIATYLPGASSQFDSGENRLDLQVPQIYLARKARGYVDPQHWDSGINAAFVRYNANRFASQANGSSLSANYLGLNAGLNLGDWHWRHNGSYSQTNIGSGYQSSATYVQREVSTLQSQLMMGEIYTSGELFDSVRLKGASLFSDDRMLPDSLTGFAPVVRGVAETNARVTVRQRGVLLDEVSVAPGPFVLNDLFPTGYGGDLNVTITEADGRTREFVVPFAANANLLRPGHSRYSLSIGQLDEIGLRHPPTLMQATYQHGLSNLLTGYTGAVFADNYRSQLLGAAFNTRLGALSLDLTHSNAYLPGHGSREGQSLQLRYSKNFADTGTHFALGAYRYSTEGFLALSDAARVRNLAIDGLSLDNVSRLRDRMDISLSQSMGNGSVYLTGSSQNYWNRKSGNLTFTTGYSGTWKNLHYTVSAQRTRDLLSDRVDKQVDLTVSLPLGSGARSPTLTTTAYRGDQSSGERVSLGGSLGERSEFSYGVGASRTLGSGNATSADVKYQTSHGVLSAGYGQSNAYRATSFGMTGGIVAHADGVTFAPELGDTIGIVQAPDALGARINGNHRSQVGKSGFAVVPHLTPYRQNVVELDPKDLSVDVELKTAAQNVAPRAGSVVKLQFETVSGQALLITAPREDGSPLPFGSDVFDEDGASIGVVGQGGKAFVRVSRTQGQLTVKWGADASATCRLHYDLGSQPDAEGASRLRQLDSGTCQVESANFSLRE</sequence>
<feature type="compositionally biased region" description="Polar residues" evidence="10">
    <location>
        <begin position="603"/>
        <end position="618"/>
    </location>
</feature>
<dbReference type="InterPro" id="IPR025885">
    <property type="entry name" value="PapC_N"/>
</dbReference>
<dbReference type="InterPro" id="IPR000015">
    <property type="entry name" value="Fimb_usher"/>
</dbReference>
<feature type="domain" description="PapC-like C-terminal" evidence="11">
    <location>
        <begin position="780"/>
        <end position="843"/>
    </location>
</feature>
<dbReference type="Pfam" id="PF00577">
    <property type="entry name" value="Usher"/>
    <property type="match status" value="1"/>
</dbReference>
<dbReference type="PANTHER" id="PTHR30451">
    <property type="entry name" value="OUTER MEMBRANE USHER PROTEIN"/>
    <property type="match status" value="1"/>
</dbReference>
<evidence type="ECO:0000256" key="6">
    <source>
        <dbReference type="ARBA" id="ARBA00022729"/>
    </source>
</evidence>
<evidence type="ECO:0000313" key="13">
    <source>
        <dbReference type="EMBL" id="SDQ64966.1"/>
    </source>
</evidence>
<reference evidence="14 16" key="2">
    <citation type="submission" date="2019-06" db="EMBL/GenBank/DDBJ databases">
        <title>Pseudomonas bimorpha sp. nov. isolated from bovine raw milk and skim milk concentrate.</title>
        <authorList>
            <person name="Hofmann K."/>
            <person name="Huptas C."/>
            <person name="Doll E."/>
            <person name="Scherer S."/>
            <person name="Wenning M."/>
        </authorList>
    </citation>
    <scope>NUCLEOTIDE SEQUENCE [LARGE SCALE GENOMIC DNA]</scope>
    <source>
        <strain evidence="14 16">DSM 17515</strain>
    </source>
</reference>
<evidence type="ECO:0000259" key="12">
    <source>
        <dbReference type="Pfam" id="PF13954"/>
    </source>
</evidence>
<dbReference type="Gene3D" id="2.60.40.3110">
    <property type="match status" value="1"/>
</dbReference>
<keyword evidence="3 9" id="KW-0813">Transport</keyword>
<reference evidence="13 15" key="1">
    <citation type="submission" date="2016-10" db="EMBL/GenBank/DDBJ databases">
        <authorList>
            <person name="Varghese N."/>
            <person name="Submissions S."/>
        </authorList>
    </citation>
    <scope>NUCLEOTIDE SEQUENCE [LARGE SCALE GENOMIC DNA]</scope>
    <source>
        <strain evidence="13 15">BS2976</strain>
    </source>
</reference>
<dbReference type="InterPro" id="IPR043142">
    <property type="entry name" value="PapC-like_C_sf"/>
</dbReference>
<feature type="domain" description="PapC N-terminal" evidence="12">
    <location>
        <begin position="58"/>
        <end position="210"/>
    </location>
</feature>
<comment type="similarity">
    <text evidence="2 9">Belongs to the fimbrial export usher family.</text>
</comment>
<evidence type="ECO:0000256" key="10">
    <source>
        <dbReference type="SAM" id="MobiDB-lite"/>
    </source>
</evidence>
<accession>A0A1H1CN00</accession>
<evidence type="ECO:0000256" key="7">
    <source>
        <dbReference type="ARBA" id="ARBA00023136"/>
    </source>
</evidence>
<dbReference type="PROSITE" id="PS01151">
    <property type="entry name" value="FIMBRIAL_USHER"/>
    <property type="match status" value="1"/>
</dbReference>
<evidence type="ECO:0000259" key="11">
    <source>
        <dbReference type="Pfam" id="PF13953"/>
    </source>
</evidence>
<dbReference type="InterPro" id="IPR025949">
    <property type="entry name" value="PapC-like_C"/>
</dbReference>
<organism evidence="14 16">
    <name type="scientific">Pseudomonas grimontii</name>
    <dbReference type="NCBI Taxonomy" id="129847"/>
    <lineage>
        <taxon>Bacteria</taxon>
        <taxon>Pseudomonadati</taxon>
        <taxon>Pseudomonadota</taxon>
        <taxon>Gammaproteobacteria</taxon>
        <taxon>Pseudomonadales</taxon>
        <taxon>Pseudomonadaceae</taxon>
        <taxon>Pseudomonas</taxon>
    </lineage>
</organism>
<feature type="region of interest" description="Disordered" evidence="10">
    <location>
        <begin position="603"/>
        <end position="622"/>
    </location>
</feature>
<dbReference type="Gene3D" id="2.60.40.2070">
    <property type="match status" value="1"/>
</dbReference>
<dbReference type="EMBL" id="FNKM01000002">
    <property type="protein sequence ID" value="SDQ64966.1"/>
    <property type="molecule type" value="Genomic_DNA"/>
</dbReference>
<evidence type="ECO:0000256" key="8">
    <source>
        <dbReference type="ARBA" id="ARBA00023237"/>
    </source>
</evidence>
<evidence type="ECO:0000256" key="9">
    <source>
        <dbReference type="RuleBase" id="RU003884"/>
    </source>
</evidence>
<dbReference type="OrthoDB" id="6554712at2"/>
<evidence type="ECO:0000256" key="4">
    <source>
        <dbReference type="ARBA" id="ARBA00022452"/>
    </source>
</evidence>
<proteinExistence type="inferred from homology"/>
<keyword evidence="9" id="KW-1029">Fimbrium biogenesis</keyword>
<keyword evidence="15" id="KW-1185">Reference proteome</keyword>
<keyword evidence="4" id="KW-1134">Transmembrane beta strand</keyword>
<dbReference type="SUPFAM" id="SSF141729">
    <property type="entry name" value="FimD N-terminal domain-like"/>
    <property type="match status" value="1"/>
</dbReference>
<evidence type="ECO:0000256" key="1">
    <source>
        <dbReference type="ARBA" id="ARBA00004571"/>
    </source>
</evidence>
<dbReference type="EMBL" id="VFES01000002">
    <property type="protein sequence ID" value="TWR69066.1"/>
    <property type="molecule type" value="Genomic_DNA"/>
</dbReference>